<dbReference type="Proteomes" id="UP000619244">
    <property type="component" value="Unassembled WGS sequence"/>
</dbReference>
<dbReference type="InterPro" id="IPR025855">
    <property type="entry name" value="Replic_Relax"/>
</dbReference>
<sequence>MFLSVLGVVKGATAEQIRQIACPGTKDAGTVRGGLKDLEADRLVATAGTAVRVNEVGNRVTEKLWHLTPAGLEAAAAALDRPAREMGGTAKAAAASGATHARKVTDTLAAFLQTRPEPMLPGPRTAPDAVPRVFVERPPGLGPLIAWTTEVTLPVAGTFASPARGSLRADLVCALPGAAPQLLFVEVDNGTESPEVLADKVARYAAFFKRPAAPRRPAHASAGPALWHTVWPHAAPEAGQRPAYPPVTVVFTQDSGPQALQNRMTALGRLSHALWKGVWHRWPRPSEIGGEDGYQDFESRIPLLATSLRQLASKGPHGPVWWRYGHTEWGTLDVALADLDGLTAYRERDQADRRRAEEIREQRAAAAQAEIEAARRRHEAAAWPCPGCGRPLHPHPDFQMGDHCATCARELPEGRAAQEAAEAAARPRRLFGRRA</sequence>
<proteinExistence type="predicted"/>
<evidence type="ECO:0000313" key="3">
    <source>
        <dbReference type="Proteomes" id="UP000619244"/>
    </source>
</evidence>
<dbReference type="AlphaFoldDB" id="A0A918P4C1"/>
<evidence type="ECO:0000313" key="2">
    <source>
        <dbReference type="EMBL" id="GGY18940.1"/>
    </source>
</evidence>
<reference evidence="2" key="1">
    <citation type="journal article" date="2014" name="Int. J. Syst. Evol. Microbiol.">
        <title>Complete genome sequence of Corynebacterium casei LMG S-19264T (=DSM 44701T), isolated from a smear-ripened cheese.</title>
        <authorList>
            <consortium name="US DOE Joint Genome Institute (JGI-PGF)"/>
            <person name="Walter F."/>
            <person name="Albersmeier A."/>
            <person name="Kalinowski J."/>
            <person name="Ruckert C."/>
        </authorList>
    </citation>
    <scope>NUCLEOTIDE SEQUENCE</scope>
    <source>
        <strain evidence="2">JCM 4790</strain>
    </source>
</reference>
<gene>
    <name evidence="2" type="ORF">GCM10010358_82440</name>
</gene>
<feature type="region of interest" description="Disordered" evidence="1">
    <location>
        <begin position="416"/>
        <end position="435"/>
    </location>
</feature>
<dbReference type="EMBL" id="BMVU01000136">
    <property type="protein sequence ID" value="GGY18940.1"/>
    <property type="molecule type" value="Genomic_DNA"/>
</dbReference>
<reference evidence="2" key="2">
    <citation type="submission" date="2020-09" db="EMBL/GenBank/DDBJ databases">
        <authorList>
            <person name="Sun Q."/>
            <person name="Ohkuma M."/>
        </authorList>
    </citation>
    <scope>NUCLEOTIDE SEQUENCE</scope>
    <source>
        <strain evidence="2">JCM 4790</strain>
    </source>
</reference>
<protein>
    <recommendedName>
        <fullName evidence="4">Protein involved in plasmid replication-relaxation</fullName>
    </recommendedName>
</protein>
<name>A0A918P4C1_9ACTN</name>
<evidence type="ECO:0008006" key="4">
    <source>
        <dbReference type="Google" id="ProtNLM"/>
    </source>
</evidence>
<dbReference type="Pfam" id="PF13814">
    <property type="entry name" value="Replic_Relax"/>
    <property type="match status" value="1"/>
</dbReference>
<accession>A0A918P4C1</accession>
<keyword evidence="3" id="KW-1185">Reference proteome</keyword>
<dbReference type="RefSeq" id="WP_190195363.1">
    <property type="nucleotide sequence ID" value="NZ_BMVU01000136.1"/>
</dbReference>
<organism evidence="2 3">
    <name type="scientific">Streptomyces minutiscleroticus</name>
    <dbReference type="NCBI Taxonomy" id="68238"/>
    <lineage>
        <taxon>Bacteria</taxon>
        <taxon>Bacillati</taxon>
        <taxon>Actinomycetota</taxon>
        <taxon>Actinomycetes</taxon>
        <taxon>Kitasatosporales</taxon>
        <taxon>Streptomycetaceae</taxon>
        <taxon>Streptomyces</taxon>
    </lineage>
</organism>
<evidence type="ECO:0000256" key="1">
    <source>
        <dbReference type="SAM" id="MobiDB-lite"/>
    </source>
</evidence>
<feature type="compositionally biased region" description="Basic residues" evidence="1">
    <location>
        <begin position="426"/>
        <end position="435"/>
    </location>
</feature>
<comment type="caution">
    <text evidence="2">The sequence shown here is derived from an EMBL/GenBank/DDBJ whole genome shotgun (WGS) entry which is preliminary data.</text>
</comment>